<sequence length="120" mass="13568">MDRQLKEGNGWRLGWHPQAAFSTLLGTNEWAVELTAEEFADFRRLLLQLVESITQLQDQLMAEETIACEASSDLVWLEVQGYPQQFALSFILLNGRRAEGHWSAESTAELVGAIQTIEVF</sequence>
<dbReference type="Pfam" id="PF08848">
    <property type="entry name" value="DUF1818"/>
    <property type="match status" value="1"/>
</dbReference>
<dbReference type="Gene3D" id="2.30.31.10">
    <property type="entry name" value="Transcriptional Coactivator Pc4, Chain A"/>
    <property type="match status" value="1"/>
</dbReference>
<accession>B0C120</accession>
<dbReference type="Proteomes" id="UP000000268">
    <property type="component" value="Chromosome"/>
</dbReference>
<reference evidence="1 2" key="1">
    <citation type="journal article" date="2008" name="Proc. Natl. Acad. Sci. U.S.A.">
        <title>Niche adaptation and genome expansion in the chlorophyll d-producing cyanobacterium Acaryochloris marina.</title>
        <authorList>
            <person name="Swingley W.D."/>
            <person name="Chen M."/>
            <person name="Cheung P.C."/>
            <person name="Conrad A.L."/>
            <person name="Dejesa L.C."/>
            <person name="Hao J."/>
            <person name="Honchak B.M."/>
            <person name="Karbach L.E."/>
            <person name="Kurdoglu A."/>
            <person name="Lahiri S."/>
            <person name="Mastrian S.D."/>
            <person name="Miyashita H."/>
            <person name="Page L."/>
            <person name="Ramakrishna P."/>
            <person name="Satoh S."/>
            <person name="Sattley W.M."/>
            <person name="Shimada Y."/>
            <person name="Taylor H.L."/>
            <person name="Tomo T."/>
            <person name="Tsuchiya T."/>
            <person name="Wang Z.T."/>
            <person name="Raymond J."/>
            <person name="Mimuro M."/>
            <person name="Blankenship R.E."/>
            <person name="Touchman J.W."/>
        </authorList>
    </citation>
    <scope>NUCLEOTIDE SEQUENCE [LARGE SCALE GENOMIC DNA]</scope>
    <source>
        <strain evidence="2">MBIC 11017</strain>
    </source>
</reference>
<gene>
    <name evidence="1" type="ordered locus">AM1_2266</name>
</gene>
<dbReference type="RefSeq" id="WP_012162754.1">
    <property type="nucleotide sequence ID" value="NC_009925.1"/>
</dbReference>
<protein>
    <recommendedName>
        <fullName evidence="3">DUF1818 domain-containing protein</fullName>
    </recommendedName>
</protein>
<name>B0C120_ACAM1</name>
<dbReference type="HOGENOM" id="CLU_163164_0_0_3"/>
<keyword evidence="2" id="KW-1185">Reference proteome</keyword>
<evidence type="ECO:0008006" key="3">
    <source>
        <dbReference type="Google" id="ProtNLM"/>
    </source>
</evidence>
<organism evidence="1 2">
    <name type="scientific">Acaryochloris marina (strain MBIC 11017)</name>
    <dbReference type="NCBI Taxonomy" id="329726"/>
    <lineage>
        <taxon>Bacteria</taxon>
        <taxon>Bacillati</taxon>
        <taxon>Cyanobacteriota</taxon>
        <taxon>Cyanophyceae</taxon>
        <taxon>Acaryochloridales</taxon>
        <taxon>Acaryochloridaceae</taxon>
        <taxon>Acaryochloris</taxon>
    </lineage>
</organism>
<dbReference type="SUPFAM" id="SSF54447">
    <property type="entry name" value="ssDNA-binding transcriptional regulator domain"/>
    <property type="match status" value="1"/>
</dbReference>
<dbReference type="EMBL" id="CP000828">
    <property type="protein sequence ID" value="ABW27279.1"/>
    <property type="molecule type" value="Genomic_DNA"/>
</dbReference>
<dbReference type="InterPro" id="IPR014947">
    <property type="entry name" value="DUF1818"/>
</dbReference>
<dbReference type="KEGG" id="amr:AM1_2266"/>
<evidence type="ECO:0000313" key="2">
    <source>
        <dbReference type="Proteomes" id="UP000000268"/>
    </source>
</evidence>
<dbReference type="GO" id="GO:0003677">
    <property type="term" value="F:DNA binding"/>
    <property type="evidence" value="ECO:0007669"/>
    <property type="project" value="InterPro"/>
</dbReference>
<evidence type="ECO:0000313" key="1">
    <source>
        <dbReference type="EMBL" id="ABW27279.1"/>
    </source>
</evidence>
<dbReference type="eggNOG" id="ENOG50316YV">
    <property type="taxonomic scope" value="Bacteria"/>
</dbReference>
<dbReference type="OrthoDB" id="464443at2"/>
<proteinExistence type="predicted"/>
<dbReference type="GO" id="GO:0006355">
    <property type="term" value="P:regulation of DNA-templated transcription"/>
    <property type="evidence" value="ECO:0007669"/>
    <property type="project" value="InterPro"/>
</dbReference>
<dbReference type="InterPro" id="IPR009044">
    <property type="entry name" value="ssDNA-bd_transcriptional_reg"/>
</dbReference>
<dbReference type="STRING" id="329726.AM1_2266"/>
<dbReference type="AlphaFoldDB" id="B0C120"/>